<keyword evidence="6 13" id="KW-1133">Transmembrane helix</keyword>
<gene>
    <name evidence="14" type="ORF">B0T11DRAFT_291768</name>
</gene>
<sequence>MTVTQYMLAHPGHILAGAGASFVAFLIIVRILTEIRVRRCGGVRAPIIASNPFTSLPLFIRIARAQLNHHLLETFEAFFHGAPASSPHCVEVCWMGYRRFIMTDEPAQIKTVLTSKFADFGKGPDFHRMWEPFLGDSIFTTDGKAWQDNRSLIRPMFVKDRVKDLANFGKWTDVLLSKLPAPGVTVDIMDLFYRMTLDVTTEFLLGTSVNSLDNSKHHFAQAFNDVQRIQTFYTIMAPFETFMPRGEFHKAMAVIKQFIAPYIEQVLALPREDLDKLSHPEKGFTFLHAIARSTRDKKLIQDQLIAVLLAGRDTTAATLSWTFYELSRQPAVVKKIRTEILTTIGAKKAPSYEDLKNMPYITHCINETLRLYPAVPFNLRQALTDTTLPGQPGQPDISVLKGDVIAYSTLSMQRRKDLYPPSGPDLASPAVYSPERWERWSPRPWHYVPFNGGPRICVGQNFAMTEMAYTLVKVFQRYDRLEYRGDWSAQFMKAEIVGTPGQGVTVALFEPEELPPKTAF</sequence>
<dbReference type="Pfam" id="PF00067">
    <property type="entry name" value="p450"/>
    <property type="match status" value="1"/>
</dbReference>
<keyword evidence="11 12" id="KW-0349">Heme</keyword>
<feature type="transmembrane region" description="Helical" evidence="13">
    <location>
        <begin position="12"/>
        <end position="32"/>
    </location>
</feature>
<dbReference type="PANTHER" id="PTHR24287">
    <property type="entry name" value="P450, PUTATIVE (EUROFUNG)-RELATED"/>
    <property type="match status" value="1"/>
</dbReference>
<dbReference type="SUPFAM" id="SSF48264">
    <property type="entry name" value="Cytochrome P450"/>
    <property type="match status" value="1"/>
</dbReference>
<dbReference type="OrthoDB" id="1470350at2759"/>
<accession>A0A8K0T283</accession>
<evidence type="ECO:0000256" key="11">
    <source>
        <dbReference type="PIRSR" id="PIRSR602401-1"/>
    </source>
</evidence>
<dbReference type="GO" id="GO:0004497">
    <property type="term" value="F:monooxygenase activity"/>
    <property type="evidence" value="ECO:0007669"/>
    <property type="project" value="UniProtKB-KW"/>
</dbReference>
<dbReference type="InterPro" id="IPR001128">
    <property type="entry name" value="Cyt_P450"/>
</dbReference>
<name>A0A8K0T283_9PEZI</name>
<evidence type="ECO:0000256" key="6">
    <source>
        <dbReference type="ARBA" id="ARBA00022989"/>
    </source>
</evidence>
<protein>
    <submittedName>
        <fullName evidence="14">Cytochrome P450</fullName>
    </submittedName>
</protein>
<keyword evidence="5 11" id="KW-0479">Metal-binding</keyword>
<evidence type="ECO:0000256" key="3">
    <source>
        <dbReference type="ARBA" id="ARBA00010617"/>
    </source>
</evidence>
<dbReference type="InterPro" id="IPR002401">
    <property type="entry name" value="Cyt_P450_E_grp-I"/>
</dbReference>
<organism evidence="14 15">
    <name type="scientific">Plectosphaerella cucumerina</name>
    <dbReference type="NCBI Taxonomy" id="40658"/>
    <lineage>
        <taxon>Eukaryota</taxon>
        <taxon>Fungi</taxon>
        <taxon>Dikarya</taxon>
        <taxon>Ascomycota</taxon>
        <taxon>Pezizomycotina</taxon>
        <taxon>Sordariomycetes</taxon>
        <taxon>Hypocreomycetidae</taxon>
        <taxon>Glomerellales</taxon>
        <taxon>Plectosphaerellaceae</taxon>
        <taxon>Plectosphaerella</taxon>
    </lineage>
</organism>
<comment type="subcellular location">
    <subcellularLocation>
        <location evidence="2">Membrane</location>
        <topology evidence="2">Single-pass membrane protein</topology>
    </subcellularLocation>
</comment>
<keyword evidence="15" id="KW-1185">Reference proteome</keyword>
<comment type="caution">
    <text evidence="14">The sequence shown here is derived from an EMBL/GenBank/DDBJ whole genome shotgun (WGS) entry which is preliminary data.</text>
</comment>
<dbReference type="CDD" id="cd11063">
    <property type="entry name" value="CYP52"/>
    <property type="match status" value="1"/>
</dbReference>
<evidence type="ECO:0000256" key="8">
    <source>
        <dbReference type="ARBA" id="ARBA00023004"/>
    </source>
</evidence>
<evidence type="ECO:0000256" key="5">
    <source>
        <dbReference type="ARBA" id="ARBA00022723"/>
    </source>
</evidence>
<keyword evidence="8 11" id="KW-0408">Iron</keyword>
<evidence type="ECO:0000256" key="9">
    <source>
        <dbReference type="ARBA" id="ARBA00023033"/>
    </source>
</evidence>
<keyword evidence="4 13" id="KW-0812">Transmembrane</keyword>
<dbReference type="GO" id="GO:0005506">
    <property type="term" value="F:iron ion binding"/>
    <property type="evidence" value="ECO:0007669"/>
    <property type="project" value="InterPro"/>
</dbReference>
<dbReference type="PRINTS" id="PR00385">
    <property type="entry name" value="P450"/>
</dbReference>
<reference evidence="14" key="1">
    <citation type="journal article" date="2021" name="Nat. Commun.">
        <title>Genetic determinants of endophytism in the Arabidopsis root mycobiome.</title>
        <authorList>
            <person name="Mesny F."/>
            <person name="Miyauchi S."/>
            <person name="Thiergart T."/>
            <person name="Pickel B."/>
            <person name="Atanasova L."/>
            <person name="Karlsson M."/>
            <person name="Huettel B."/>
            <person name="Barry K.W."/>
            <person name="Haridas S."/>
            <person name="Chen C."/>
            <person name="Bauer D."/>
            <person name="Andreopoulos W."/>
            <person name="Pangilinan J."/>
            <person name="LaButti K."/>
            <person name="Riley R."/>
            <person name="Lipzen A."/>
            <person name="Clum A."/>
            <person name="Drula E."/>
            <person name="Henrissat B."/>
            <person name="Kohler A."/>
            <person name="Grigoriev I.V."/>
            <person name="Martin F.M."/>
            <person name="Hacquard S."/>
        </authorList>
    </citation>
    <scope>NUCLEOTIDE SEQUENCE</scope>
    <source>
        <strain evidence="14">MPI-CAGE-AT-0016</strain>
    </source>
</reference>
<evidence type="ECO:0000256" key="10">
    <source>
        <dbReference type="ARBA" id="ARBA00023136"/>
    </source>
</evidence>
<dbReference type="InterPro" id="IPR036396">
    <property type="entry name" value="Cyt_P450_sf"/>
</dbReference>
<evidence type="ECO:0000256" key="1">
    <source>
        <dbReference type="ARBA" id="ARBA00001971"/>
    </source>
</evidence>
<keyword evidence="10 13" id="KW-0472">Membrane</keyword>
<dbReference type="GO" id="GO:0016705">
    <property type="term" value="F:oxidoreductase activity, acting on paired donors, with incorporation or reduction of molecular oxygen"/>
    <property type="evidence" value="ECO:0007669"/>
    <property type="project" value="InterPro"/>
</dbReference>
<evidence type="ECO:0000256" key="13">
    <source>
        <dbReference type="SAM" id="Phobius"/>
    </source>
</evidence>
<keyword evidence="7 12" id="KW-0560">Oxidoreductase</keyword>
<dbReference type="PROSITE" id="PS00086">
    <property type="entry name" value="CYTOCHROME_P450"/>
    <property type="match status" value="1"/>
</dbReference>
<dbReference type="InterPro" id="IPR017972">
    <property type="entry name" value="Cyt_P450_CS"/>
</dbReference>
<dbReference type="PANTHER" id="PTHR24287:SF5">
    <property type="entry name" value="P450, PUTATIVE (EUROFUNG)-RELATED"/>
    <property type="match status" value="1"/>
</dbReference>
<evidence type="ECO:0000313" key="14">
    <source>
        <dbReference type="EMBL" id="KAH7347723.1"/>
    </source>
</evidence>
<dbReference type="Proteomes" id="UP000813385">
    <property type="component" value="Unassembled WGS sequence"/>
</dbReference>
<comment type="cofactor">
    <cofactor evidence="1 11">
        <name>heme</name>
        <dbReference type="ChEBI" id="CHEBI:30413"/>
    </cofactor>
</comment>
<evidence type="ECO:0000256" key="7">
    <source>
        <dbReference type="ARBA" id="ARBA00023002"/>
    </source>
</evidence>
<dbReference type="EMBL" id="JAGPXD010000007">
    <property type="protein sequence ID" value="KAH7347723.1"/>
    <property type="molecule type" value="Genomic_DNA"/>
</dbReference>
<proteinExistence type="inferred from homology"/>
<dbReference type="PRINTS" id="PR00463">
    <property type="entry name" value="EP450I"/>
</dbReference>
<comment type="similarity">
    <text evidence="3 12">Belongs to the cytochrome P450 family.</text>
</comment>
<dbReference type="AlphaFoldDB" id="A0A8K0T283"/>
<dbReference type="GO" id="GO:0020037">
    <property type="term" value="F:heme binding"/>
    <property type="evidence" value="ECO:0007669"/>
    <property type="project" value="InterPro"/>
</dbReference>
<dbReference type="GO" id="GO:0016020">
    <property type="term" value="C:membrane"/>
    <property type="evidence" value="ECO:0007669"/>
    <property type="project" value="UniProtKB-SubCell"/>
</dbReference>
<feature type="binding site" description="axial binding residue" evidence="11">
    <location>
        <position position="457"/>
    </location>
    <ligand>
        <name>heme</name>
        <dbReference type="ChEBI" id="CHEBI:30413"/>
    </ligand>
    <ligandPart>
        <name>Fe</name>
        <dbReference type="ChEBI" id="CHEBI:18248"/>
    </ligandPart>
</feature>
<dbReference type="Gene3D" id="1.10.630.10">
    <property type="entry name" value="Cytochrome P450"/>
    <property type="match status" value="1"/>
</dbReference>
<keyword evidence="9 12" id="KW-0503">Monooxygenase</keyword>
<evidence type="ECO:0000256" key="12">
    <source>
        <dbReference type="RuleBase" id="RU000461"/>
    </source>
</evidence>
<evidence type="ECO:0000256" key="2">
    <source>
        <dbReference type="ARBA" id="ARBA00004167"/>
    </source>
</evidence>
<dbReference type="InterPro" id="IPR047146">
    <property type="entry name" value="Cyt_P450_E_CYP52_fungi"/>
</dbReference>
<evidence type="ECO:0000313" key="15">
    <source>
        <dbReference type="Proteomes" id="UP000813385"/>
    </source>
</evidence>
<evidence type="ECO:0000256" key="4">
    <source>
        <dbReference type="ARBA" id="ARBA00022692"/>
    </source>
</evidence>